<evidence type="ECO:0000259" key="6">
    <source>
        <dbReference type="Pfam" id="PF04116"/>
    </source>
</evidence>
<feature type="transmembrane region" description="Helical" evidence="5">
    <location>
        <begin position="72"/>
        <end position="94"/>
    </location>
</feature>
<feature type="transmembrane region" description="Helical" evidence="5">
    <location>
        <begin position="147"/>
        <end position="166"/>
    </location>
</feature>
<dbReference type="InterPro" id="IPR006694">
    <property type="entry name" value="Fatty_acid_hydroxylase"/>
</dbReference>
<dbReference type="EMBL" id="NWVD01000001">
    <property type="protein sequence ID" value="PCG10546.1"/>
    <property type="molecule type" value="Genomic_DNA"/>
</dbReference>
<evidence type="ECO:0000256" key="5">
    <source>
        <dbReference type="SAM" id="Phobius"/>
    </source>
</evidence>
<name>A0A2A4I1A3_9SPHN</name>
<dbReference type="GO" id="GO:0008610">
    <property type="term" value="P:lipid biosynthetic process"/>
    <property type="evidence" value="ECO:0007669"/>
    <property type="project" value="InterPro"/>
</dbReference>
<evidence type="ECO:0000256" key="2">
    <source>
        <dbReference type="ARBA" id="ARBA00022692"/>
    </source>
</evidence>
<reference evidence="7 8" key="1">
    <citation type="submission" date="2017-09" db="EMBL/GenBank/DDBJ databases">
        <title>Sphingomonas ginsenosidimutans KACC 14949, whole genome shotgun sequence.</title>
        <authorList>
            <person name="Feng G."/>
            <person name="Zhu H."/>
        </authorList>
    </citation>
    <scope>NUCLEOTIDE SEQUENCE [LARGE SCALE GENOMIC DNA]</scope>
    <source>
        <strain evidence="7 8">KACC 14949</strain>
    </source>
</reference>
<keyword evidence="8" id="KW-1185">Reference proteome</keyword>
<sequence length="345" mass="38925">MQANGQAIGQPTGQGTRVGKRIIGAQSPVTVGWENVPRVEGSRAKVLFFTWFQPAVLFALVAFWYYAPNSIAKASTAIGIGIAFKAFLLFLEWLTPRHESWKLTWKELTTDLFYVGLGYTALRMVESQIGSDAILSAIRDNFAMEKLAFFTSLPLLVQAFLIMFIFDFGQYWMHRGMHNWYPLWLSHSVHHYITQLNINKGAVGNPTELFLIGLGIGGMFDFLPRAALLAGAIGMSVSTYQHINVRFNTPGWWRFLFNTTEHHSVHHSQDFEGSRSNYANTFIFIDRIFGTCVDGEAELLGMEGGRRMSIREQMTYPFTEAWKTMKEKLSRRPGTASVADAVPAE</sequence>
<comment type="subcellular location">
    <subcellularLocation>
        <location evidence="1">Membrane</location>
    </subcellularLocation>
</comment>
<dbReference type="InterPro" id="IPR050307">
    <property type="entry name" value="Sterol_Desaturase_Related"/>
</dbReference>
<dbReference type="GO" id="GO:0016020">
    <property type="term" value="C:membrane"/>
    <property type="evidence" value="ECO:0007669"/>
    <property type="project" value="UniProtKB-SubCell"/>
</dbReference>
<feature type="transmembrane region" description="Helical" evidence="5">
    <location>
        <begin position="46"/>
        <end position="66"/>
    </location>
</feature>
<feature type="domain" description="Fatty acid hydroxylase" evidence="6">
    <location>
        <begin position="160"/>
        <end position="291"/>
    </location>
</feature>
<dbReference type="AlphaFoldDB" id="A0A2A4I1A3"/>
<evidence type="ECO:0000256" key="3">
    <source>
        <dbReference type="ARBA" id="ARBA00022989"/>
    </source>
</evidence>
<keyword evidence="4 5" id="KW-0472">Membrane</keyword>
<accession>A0A2A4I1A3</accession>
<evidence type="ECO:0000256" key="1">
    <source>
        <dbReference type="ARBA" id="ARBA00004370"/>
    </source>
</evidence>
<evidence type="ECO:0000256" key="4">
    <source>
        <dbReference type="ARBA" id="ARBA00023136"/>
    </source>
</evidence>
<dbReference type="PANTHER" id="PTHR11863">
    <property type="entry name" value="STEROL DESATURASE"/>
    <property type="match status" value="1"/>
</dbReference>
<organism evidence="7 8">
    <name type="scientific">Sphingomonas ginsenosidimutans</name>
    <dbReference type="NCBI Taxonomy" id="862134"/>
    <lineage>
        <taxon>Bacteria</taxon>
        <taxon>Pseudomonadati</taxon>
        <taxon>Pseudomonadota</taxon>
        <taxon>Alphaproteobacteria</taxon>
        <taxon>Sphingomonadales</taxon>
        <taxon>Sphingomonadaceae</taxon>
        <taxon>Sphingomonas</taxon>
    </lineage>
</organism>
<dbReference type="Pfam" id="PF04116">
    <property type="entry name" value="FA_hydroxylase"/>
    <property type="match status" value="1"/>
</dbReference>
<keyword evidence="3 5" id="KW-1133">Transmembrane helix</keyword>
<protein>
    <submittedName>
        <fullName evidence="7">Sterol desaturase</fullName>
    </submittedName>
</protein>
<dbReference type="Proteomes" id="UP000218784">
    <property type="component" value="Unassembled WGS sequence"/>
</dbReference>
<dbReference type="GO" id="GO:0005506">
    <property type="term" value="F:iron ion binding"/>
    <property type="evidence" value="ECO:0007669"/>
    <property type="project" value="InterPro"/>
</dbReference>
<gene>
    <name evidence="7" type="ORF">COA17_03840</name>
</gene>
<dbReference type="GO" id="GO:0016491">
    <property type="term" value="F:oxidoreductase activity"/>
    <property type="evidence" value="ECO:0007669"/>
    <property type="project" value="InterPro"/>
</dbReference>
<proteinExistence type="predicted"/>
<comment type="caution">
    <text evidence="7">The sequence shown here is derived from an EMBL/GenBank/DDBJ whole genome shotgun (WGS) entry which is preliminary data.</text>
</comment>
<evidence type="ECO:0000313" key="8">
    <source>
        <dbReference type="Proteomes" id="UP000218784"/>
    </source>
</evidence>
<keyword evidence="2 5" id="KW-0812">Transmembrane</keyword>
<evidence type="ECO:0000313" key="7">
    <source>
        <dbReference type="EMBL" id="PCG10546.1"/>
    </source>
</evidence>